<dbReference type="SUPFAM" id="SSF55729">
    <property type="entry name" value="Acyl-CoA N-acyltransferases (Nat)"/>
    <property type="match status" value="1"/>
</dbReference>
<evidence type="ECO:0000259" key="3">
    <source>
        <dbReference type="PROSITE" id="PS51186"/>
    </source>
</evidence>
<accession>A0A3B0SSS1</accession>
<dbReference type="PROSITE" id="PS51186">
    <property type="entry name" value="GNAT"/>
    <property type="match status" value="1"/>
</dbReference>
<keyword evidence="1 4" id="KW-0808">Transferase</keyword>
<dbReference type="InterPro" id="IPR016181">
    <property type="entry name" value="Acyl_CoA_acyltransferase"/>
</dbReference>
<dbReference type="PANTHER" id="PTHR43877">
    <property type="entry name" value="AMINOALKYLPHOSPHONATE N-ACETYLTRANSFERASE-RELATED-RELATED"/>
    <property type="match status" value="1"/>
</dbReference>
<protein>
    <submittedName>
        <fullName evidence="4">Streptothricin acetyltransferase, Streptomyces lavendulae type</fullName>
    </submittedName>
</protein>
<dbReference type="Gene3D" id="3.40.630.30">
    <property type="match status" value="1"/>
</dbReference>
<evidence type="ECO:0000256" key="1">
    <source>
        <dbReference type="ARBA" id="ARBA00022679"/>
    </source>
</evidence>
<evidence type="ECO:0000256" key="2">
    <source>
        <dbReference type="ARBA" id="ARBA00023315"/>
    </source>
</evidence>
<name>A0A3B0SSS1_9ZZZZ</name>
<evidence type="ECO:0000313" key="4">
    <source>
        <dbReference type="EMBL" id="VAW09401.1"/>
    </source>
</evidence>
<dbReference type="EMBL" id="UOEK01000572">
    <property type="protein sequence ID" value="VAW09401.1"/>
    <property type="molecule type" value="Genomic_DNA"/>
</dbReference>
<dbReference type="Pfam" id="PF00583">
    <property type="entry name" value="Acetyltransf_1"/>
    <property type="match status" value="1"/>
</dbReference>
<proteinExistence type="predicted"/>
<dbReference type="InterPro" id="IPR000182">
    <property type="entry name" value="GNAT_dom"/>
</dbReference>
<sequence>MIHVTEIIDIDDAVVAAFDRLVPQLSKSSLPPDVDALTDIAGNPNSLLLAAKDTETGTIVGTLTLAFYRIPTGLQARIEDVIVDGDARGRGVGALLTEVAIDKARAAGAKTVGLTSRPSREAANRLYTRLGFEQRETNVYRYRL</sequence>
<gene>
    <name evidence="4" type="ORF">MNBD_ACTINO02-1825</name>
</gene>
<dbReference type="InterPro" id="IPR050832">
    <property type="entry name" value="Bact_Acetyltransf"/>
</dbReference>
<dbReference type="CDD" id="cd04301">
    <property type="entry name" value="NAT_SF"/>
    <property type="match status" value="1"/>
</dbReference>
<feature type="domain" description="N-acetyltransferase" evidence="3">
    <location>
        <begin position="8"/>
        <end position="144"/>
    </location>
</feature>
<reference evidence="4" key="1">
    <citation type="submission" date="2018-06" db="EMBL/GenBank/DDBJ databases">
        <authorList>
            <person name="Zhirakovskaya E."/>
        </authorList>
    </citation>
    <scope>NUCLEOTIDE SEQUENCE</scope>
</reference>
<keyword evidence="2" id="KW-0012">Acyltransferase</keyword>
<organism evidence="4">
    <name type="scientific">hydrothermal vent metagenome</name>
    <dbReference type="NCBI Taxonomy" id="652676"/>
    <lineage>
        <taxon>unclassified sequences</taxon>
        <taxon>metagenomes</taxon>
        <taxon>ecological metagenomes</taxon>
    </lineage>
</organism>
<dbReference type="AlphaFoldDB" id="A0A3B0SSS1"/>
<dbReference type="GO" id="GO:0016747">
    <property type="term" value="F:acyltransferase activity, transferring groups other than amino-acyl groups"/>
    <property type="evidence" value="ECO:0007669"/>
    <property type="project" value="InterPro"/>
</dbReference>